<reference evidence="7" key="2">
    <citation type="journal article" date="2019" name="IMA Fungus">
        <title>Genome sequencing and comparison of five Tilletia species to identify candidate genes for the detection of regulated species infecting wheat.</title>
        <authorList>
            <person name="Nguyen H.D.T."/>
            <person name="Sultana T."/>
            <person name="Kesanakurti P."/>
            <person name="Hambleton S."/>
        </authorList>
    </citation>
    <scope>NUCLEOTIDE SEQUENCE</scope>
    <source>
        <strain evidence="7">DAOMC 236422</strain>
    </source>
</reference>
<comment type="subunit">
    <text evidence="4">Homodimer.</text>
</comment>
<evidence type="ECO:0000259" key="6">
    <source>
        <dbReference type="Pfam" id="PF00266"/>
    </source>
</evidence>
<evidence type="ECO:0000256" key="4">
    <source>
        <dbReference type="HAMAP-Rule" id="MF_03017"/>
    </source>
</evidence>
<keyword evidence="2 4" id="KW-0378">Hydrolase</keyword>
<feature type="binding site" evidence="4">
    <location>
        <begin position="201"/>
        <end position="204"/>
    </location>
    <ligand>
        <name>pyridoxal 5'-phosphate</name>
        <dbReference type="ChEBI" id="CHEBI:597326"/>
    </ligand>
</feature>
<keyword evidence="1 4" id="KW-0662">Pyridine nucleotide biosynthesis</keyword>
<dbReference type="InterPro" id="IPR015424">
    <property type="entry name" value="PyrdxlP-dep_Trfase"/>
</dbReference>
<comment type="caution">
    <text evidence="7">The sequence shown here is derived from an EMBL/GenBank/DDBJ whole genome shotgun (WGS) entry which is preliminary data.</text>
</comment>
<keyword evidence="3 4" id="KW-0663">Pyridoxal phosphate</keyword>
<dbReference type="Gene3D" id="3.40.640.10">
    <property type="entry name" value="Type I PLP-dependent aspartate aminotransferase-like (Major domain)"/>
    <property type="match status" value="1"/>
</dbReference>
<feature type="binding site" evidence="4">
    <location>
        <position position="375"/>
    </location>
    <ligand>
        <name>pyridoxal 5'-phosphate</name>
        <dbReference type="ChEBI" id="CHEBI:597326"/>
    </ligand>
</feature>
<evidence type="ECO:0000313" key="8">
    <source>
        <dbReference type="Proteomes" id="UP000078113"/>
    </source>
</evidence>
<reference evidence="7" key="1">
    <citation type="submission" date="2016-04" db="EMBL/GenBank/DDBJ databases">
        <authorList>
            <person name="Nguyen H.D."/>
            <person name="Samba Siva P."/>
            <person name="Cullis J."/>
            <person name="Levesque C.A."/>
            <person name="Hambleton S."/>
        </authorList>
    </citation>
    <scope>NUCLEOTIDE SEQUENCE</scope>
    <source>
        <strain evidence="7">DAOMC 236422</strain>
    </source>
</reference>
<evidence type="ECO:0000256" key="2">
    <source>
        <dbReference type="ARBA" id="ARBA00022801"/>
    </source>
</evidence>
<dbReference type="Pfam" id="PF00266">
    <property type="entry name" value="Aminotran_5"/>
    <property type="match status" value="1"/>
</dbReference>
<dbReference type="EMBL" id="LWDG02000013">
    <property type="protein sequence ID" value="KAE8271679.1"/>
    <property type="molecule type" value="Genomic_DNA"/>
</dbReference>
<feature type="region of interest" description="Disordered" evidence="5">
    <location>
        <begin position="481"/>
        <end position="514"/>
    </location>
</feature>
<accession>A0A8X7T7U2</accession>
<dbReference type="GO" id="GO:0019441">
    <property type="term" value="P:L-tryptophan catabolic process to kynurenine"/>
    <property type="evidence" value="ECO:0007669"/>
    <property type="project" value="TreeGrafter"/>
</dbReference>
<keyword evidence="4" id="KW-0963">Cytoplasm</keyword>
<dbReference type="InterPro" id="IPR010111">
    <property type="entry name" value="Kynureninase"/>
</dbReference>
<dbReference type="InterPro" id="IPR015422">
    <property type="entry name" value="PyrdxlP-dep_Trfase_small"/>
</dbReference>
<dbReference type="GO" id="GO:0030429">
    <property type="term" value="F:kynureninase activity"/>
    <property type="evidence" value="ECO:0007669"/>
    <property type="project" value="UniProtKB-UniRule"/>
</dbReference>
<dbReference type="InterPro" id="IPR000192">
    <property type="entry name" value="Aminotrans_V_dom"/>
</dbReference>
<dbReference type="GO" id="GO:0034354">
    <property type="term" value="P:'de novo' NAD+ biosynthetic process from L-tryptophan"/>
    <property type="evidence" value="ECO:0007669"/>
    <property type="project" value="UniProtKB-UniRule"/>
</dbReference>
<comment type="cofactor">
    <cofactor evidence="4">
        <name>pyridoxal 5'-phosphate</name>
        <dbReference type="ChEBI" id="CHEBI:597326"/>
    </cofactor>
</comment>
<feature type="domain" description="Aminotransferase class V" evidence="6">
    <location>
        <begin position="251"/>
        <end position="331"/>
    </location>
</feature>
<feature type="binding site" evidence="4">
    <location>
        <position position="155"/>
    </location>
    <ligand>
        <name>pyridoxal 5'-phosphate</name>
        <dbReference type="ChEBI" id="CHEBI:597326"/>
    </ligand>
</feature>
<dbReference type="HAMAP" id="MF_01970">
    <property type="entry name" value="Kynureninase"/>
    <property type="match status" value="1"/>
</dbReference>
<evidence type="ECO:0000256" key="3">
    <source>
        <dbReference type="ARBA" id="ARBA00022898"/>
    </source>
</evidence>
<dbReference type="NCBIfam" id="TIGR01814">
    <property type="entry name" value="kynureninase"/>
    <property type="match status" value="1"/>
</dbReference>
<feature type="binding site" evidence="4">
    <location>
        <position position="154"/>
    </location>
    <ligand>
        <name>pyridoxal 5'-phosphate</name>
        <dbReference type="ChEBI" id="CHEBI:597326"/>
    </ligand>
</feature>
<dbReference type="GO" id="GO:0030170">
    <property type="term" value="F:pyridoxal phosphate binding"/>
    <property type="evidence" value="ECO:0007669"/>
    <property type="project" value="UniProtKB-UniRule"/>
</dbReference>
<keyword evidence="8" id="KW-1185">Reference proteome</keyword>
<feature type="binding site" evidence="4">
    <location>
        <position position="347"/>
    </location>
    <ligand>
        <name>pyridoxal 5'-phosphate</name>
        <dbReference type="ChEBI" id="CHEBI:597326"/>
    </ligand>
</feature>
<gene>
    <name evidence="4" type="primary">BNA5</name>
    <name evidence="7" type="ORF">A4X09_0g671</name>
</gene>
<dbReference type="PANTHER" id="PTHR14084">
    <property type="entry name" value="KYNURENINASE"/>
    <property type="match status" value="1"/>
</dbReference>
<organism evidence="7 8">
    <name type="scientific">Tilletia walkeri</name>
    <dbReference type="NCBI Taxonomy" id="117179"/>
    <lineage>
        <taxon>Eukaryota</taxon>
        <taxon>Fungi</taxon>
        <taxon>Dikarya</taxon>
        <taxon>Basidiomycota</taxon>
        <taxon>Ustilaginomycotina</taxon>
        <taxon>Exobasidiomycetes</taxon>
        <taxon>Tilletiales</taxon>
        <taxon>Tilletiaceae</taxon>
        <taxon>Tilletia</taxon>
    </lineage>
</organism>
<name>A0A8X7T7U2_9BASI</name>
<protein>
    <recommendedName>
        <fullName evidence="4">Kynureninase</fullName>
        <ecNumber evidence="4">3.7.1.3</ecNumber>
    </recommendedName>
    <alternativeName>
        <fullName evidence="4">Biosynthesis of nicotinic acid protein 5</fullName>
    </alternativeName>
    <alternativeName>
        <fullName evidence="4">L-kynurenine hydrolase</fullName>
    </alternativeName>
</protein>
<dbReference type="EC" id="3.7.1.3" evidence="4"/>
<dbReference type="AlphaFoldDB" id="A0A8X7T7U2"/>
<feature type="binding site" evidence="4">
    <location>
        <position position="259"/>
    </location>
    <ligand>
        <name>pyridoxal 5'-phosphate</name>
        <dbReference type="ChEBI" id="CHEBI:597326"/>
    </ligand>
</feature>
<comment type="catalytic activity">
    <reaction evidence="4">
        <text>3-hydroxy-L-kynurenine + H2O = 3-hydroxyanthranilate + L-alanine + H(+)</text>
        <dbReference type="Rhea" id="RHEA:25143"/>
        <dbReference type="ChEBI" id="CHEBI:15377"/>
        <dbReference type="ChEBI" id="CHEBI:15378"/>
        <dbReference type="ChEBI" id="CHEBI:36559"/>
        <dbReference type="ChEBI" id="CHEBI:57972"/>
        <dbReference type="ChEBI" id="CHEBI:58125"/>
    </reaction>
</comment>
<comment type="pathway">
    <text evidence="4">Amino-acid degradation; L-kynurenine degradation; L-alanine and anthranilate from L-kynurenine: step 1/1.</text>
</comment>
<comment type="catalytic activity">
    <reaction evidence="4">
        <text>L-kynurenine + H2O = anthranilate + L-alanine + H(+)</text>
        <dbReference type="Rhea" id="RHEA:16813"/>
        <dbReference type="ChEBI" id="CHEBI:15377"/>
        <dbReference type="ChEBI" id="CHEBI:15378"/>
        <dbReference type="ChEBI" id="CHEBI:16567"/>
        <dbReference type="ChEBI" id="CHEBI:57959"/>
        <dbReference type="ChEBI" id="CHEBI:57972"/>
        <dbReference type="EC" id="3.7.1.3"/>
    </reaction>
</comment>
<comment type="pathway">
    <text evidence="4">Cofactor biosynthesis; NAD(+) biosynthesis; quinolinate from L-kynurenine: step 2/3.</text>
</comment>
<feature type="binding site" evidence="4">
    <location>
        <position position="288"/>
    </location>
    <ligand>
        <name>pyridoxal 5'-phosphate</name>
        <dbReference type="ChEBI" id="CHEBI:597326"/>
    </ligand>
</feature>
<feature type="binding site" evidence="4">
    <location>
        <position position="291"/>
    </location>
    <ligand>
        <name>pyridoxal 5'-phosphate</name>
        <dbReference type="ChEBI" id="CHEBI:597326"/>
    </ligand>
</feature>
<dbReference type="Proteomes" id="UP000078113">
    <property type="component" value="Unassembled WGS sequence"/>
</dbReference>
<sequence>MADSFSTDSFDAELAQLAAQHQLSSTAHQTIAHLLDSRDPLASLRQEYILPSSKGLQAALRRKAQNTDNGNEVSKDSEDPEDALYLCGNSLGPQPRRARELVQRELDVWASVGVLGHFDHPHQEPWIRADEKVTRIMADIVGAKPSEVATMGTLTGNLHNLLATFYRPSSASPLPRDGSVKRDESGGGKKRHKIVYEWKAFPSDQYALQSVVRLHGLDPETSLFALRPRAGEDLLRTEDIISTLHTLAEEGETAILMLSGIQYYTGQFFDMKLITQTARGLGIVVGWDLAHAFANVPLALHDWDVDFAAWCTYKYGSSGPGGIAGLFVHERWTKGVSAEDLPRPAGWFGHNRATRFAMPPKFDPMDGAAGFITSNPSALDLVVLQGSLETLARAPQLDPKTKQNVPEDAFTQAHADRINAQQEGAVGQGLIMPVLRAKSLQLTAYLAHLLLLPDFLPPDCSARLVTPRDPRQRGSQLCVRIVDHSSDSGSNGTQGEGQKEDDDEDKVPPPLSPTSLLARAHRRAEREHGLIVDVRAPDVIRLAPLAQYSTFTEVWRAAHALKDALTKEIGNSSAKA</sequence>
<comment type="similarity">
    <text evidence="4">Belongs to the kynureninase family.</text>
</comment>
<comment type="subcellular location">
    <subcellularLocation>
        <location evidence="4">Cytoplasm</location>
    </subcellularLocation>
</comment>
<dbReference type="GO" id="GO:0019805">
    <property type="term" value="P:quinolinate biosynthetic process"/>
    <property type="evidence" value="ECO:0007669"/>
    <property type="project" value="UniProtKB-UniRule"/>
</dbReference>
<feature type="binding site" evidence="4">
    <location>
        <position position="313"/>
    </location>
    <ligand>
        <name>pyridoxal 5'-phosphate</name>
        <dbReference type="ChEBI" id="CHEBI:597326"/>
    </ligand>
</feature>
<comment type="function">
    <text evidence="4">Catalyzes the cleavage of L-kynurenine (L-Kyn) and L-3-hydroxykynurenine (L-3OHKyn) into anthranilic acid (AA) and 3-hydroxyanthranilic acid (3-OHAA), respectively.</text>
</comment>
<dbReference type="InterPro" id="IPR015421">
    <property type="entry name" value="PyrdxlP-dep_Trfase_major"/>
</dbReference>
<dbReference type="GO" id="GO:0005737">
    <property type="term" value="C:cytoplasm"/>
    <property type="evidence" value="ECO:0007669"/>
    <property type="project" value="UniProtKB-SubCell"/>
</dbReference>
<evidence type="ECO:0000256" key="1">
    <source>
        <dbReference type="ARBA" id="ARBA00022642"/>
    </source>
</evidence>
<dbReference type="Pfam" id="PF22580">
    <property type="entry name" value="KYNU_C"/>
    <property type="match status" value="1"/>
</dbReference>
<dbReference type="SUPFAM" id="SSF53383">
    <property type="entry name" value="PLP-dependent transferases"/>
    <property type="match status" value="1"/>
</dbReference>
<dbReference type="PANTHER" id="PTHR14084:SF0">
    <property type="entry name" value="KYNURENINASE"/>
    <property type="match status" value="1"/>
</dbReference>
<evidence type="ECO:0000256" key="5">
    <source>
        <dbReference type="SAM" id="MobiDB-lite"/>
    </source>
</evidence>
<feature type="modified residue" description="N6-(pyridoxal phosphate)lysine" evidence="4">
    <location>
        <position position="314"/>
    </location>
</feature>
<dbReference type="Gene3D" id="3.90.1150.10">
    <property type="entry name" value="Aspartate Aminotransferase, domain 1"/>
    <property type="match status" value="1"/>
</dbReference>
<proteinExistence type="inferred from homology"/>
<evidence type="ECO:0000313" key="7">
    <source>
        <dbReference type="EMBL" id="KAE8271679.1"/>
    </source>
</evidence>
<dbReference type="GO" id="GO:0043420">
    <property type="term" value="P:anthranilate metabolic process"/>
    <property type="evidence" value="ECO:0007669"/>
    <property type="project" value="UniProtKB-UniRule"/>
</dbReference>
<dbReference type="GO" id="GO:0097053">
    <property type="term" value="P:L-kynurenine catabolic process"/>
    <property type="evidence" value="ECO:0007669"/>
    <property type="project" value="UniProtKB-UniRule"/>
</dbReference>